<comment type="subcellular location">
    <subcellularLocation>
        <location evidence="1">Cell membrane</location>
        <topology evidence="1">Lipid-anchor</topology>
    </subcellularLocation>
</comment>
<dbReference type="Gene3D" id="3.40.190.10">
    <property type="entry name" value="Periplasmic binding protein-like II"/>
    <property type="match status" value="1"/>
</dbReference>
<comment type="similarity">
    <text evidence="2">Belongs to the bacterial solute-binding protein 5 family.</text>
</comment>
<evidence type="ECO:0000259" key="5">
    <source>
        <dbReference type="Pfam" id="PF00496"/>
    </source>
</evidence>
<dbReference type="PANTHER" id="PTHR30290:SF38">
    <property type="entry name" value="D,D-DIPEPTIDE-BINDING PERIPLASMIC PROTEIN DDPA-RELATED"/>
    <property type="match status" value="1"/>
</dbReference>
<accession>A0ABP4NAF8</accession>
<feature type="signal peptide" evidence="4">
    <location>
        <begin position="1"/>
        <end position="21"/>
    </location>
</feature>
<dbReference type="InterPro" id="IPR000914">
    <property type="entry name" value="SBP_5_dom"/>
</dbReference>
<dbReference type="Pfam" id="PF00496">
    <property type="entry name" value="SBP_bac_5"/>
    <property type="match status" value="1"/>
</dbReference>
<dbReference type="InterPro" id="IPR039424">
    <property type="entry name" value="SBP_5"/>
</dbReference>
<evidence type="ECO:0000256" key="4">
    <source>
        <dbReference type="SAM" id="SignalP"/>
    </source>
</evidence>
<feature type="domain" description="Solute-binding protein family 5" evidence="5">
    <location>
        <begin position="88"/>
        <end position="442"/>
    </location>
</feature>
<proteinExistence type="inferred from homology"/>
<dbReference type="Gene3D" id="3.10.105.10">
    <property type="entry name" value="Dipeptide-binding Protein, Domain 3"/>
    <property type="match status" value="1"/>
</dbReference>
<dbReference type="PROSITE" id="PS51257">
    <property type="entry name" value="PROKAR_LIPOPROTEIN"/>
    <property type="match status" value="1"/>
</dbReference>
<gene>
    <name evidence="6" type="ORF">GCM10009827_092440</name>
</gene>
<dbReference type="PANTHER" id="PTHR30290">
    <property type="entry name" value="PERIPLASMIC BINDING COMPONENT OF ABC TRANSPORTER"/>
    <property type="match status" value="1"/>
</dbReference>
<evidence type="ECO:0000256" key="1">
    <source>
        <dbReference type="ARBA" id="ARBA00004193"/>
    </source>
</evidence>
<dbReference type="RefSeq" id="WP_344510867.1">
    <property type="nucleotide sequence ID" value="NZ_BAAAQD010000026.1"/>
</dbReference>
<protein>
    <recommendedName>
        <fullName evidence="5">Solute-binding protein family 5 domain-containing protein</fullName>
    </recommendedName>
</protein>
<reference evidence="7" key="1">
    <citation type="journal article" date="2019" name="Int. J. Syst. Evol. Microbiol.">
        <title>The Global Catalogue of Microorganisms (GCM) 10K type strain sequencing project: providing services to taxonomists for standard genome sequencing and annotation.</title>
        <authorList>
            <consortium name="The Broad Institute Genomics Platform"/>
            <consortium name="The Broad Institute Genome Sequencing Center for Infectious Disease"/>
            <person name="Wu L."/>
            <person name="Ma J."/>
        </authorList>
    </citation>
    <scope>NUCLEOTIDE SEQUENCE [LARGE SCALE GENOMIC DNA]</scope>
    <source>
        <strain evidence="7">JCM 15933</strain>
    </source>
</reference>
<feature type="chain" id="PRO_5045359836" description="Solute-binding protein family 5 domain-containing protein" evidence="4">
    <location>
        <begin position="22"/>
        <end position="525"/>
    </location>
</feature>
<sequence>MGFINKTWERVIALTAAGALAMVAGCTSTSPTDSSSGSGGEIDTSAVLKFASAGPLRDLDPALQTSYGAWGYLFLVWDRLTMLDKDDKVVPGLAKEWNFVENGSVLELKLRDDVKFHDGTPFDAEAVKANIERGKTLQGSTLKSDLADIETVEVANPTTVRLKLVKGKGVQLPASFTGTAGMMVSPKAIKDGVDIKTKPGTAGSGPYIATELVPQEKLVLKRADSYWDPNVGRLGGIELQRVPDAAARLNGLQSGQIDLAPLSSATEIATVQKIVTPGSGLQKHEVKFKNLVGIYLRANKGDVSKLEVRQAIAHAVDPAAISALFSGTCTPTRQVVPETDPSRVPNYTYPFEFSVDKAKALVQQAGGAKVTVTFAAGTNAEQPANVVQASLRAVGIDATLNPVPNTENEPRFIAGDFELMVGTSWSPKADPAATVNTYLLNTYKLAANPSLIEAKAAEAANPMLSMDKRAPLYQDIWKTTLEQVWFLPLCNQTIANVAKSNVVGIDNIPMSNIGIWDLRNIAVKK</sequence>
<keyword evidence="7" id="KW-1185">Reference proteome</keyword>
<comment type="caution">
    <text evidence="6">The sequence shown here is derived from an EMBL/GenBank/DDBJ whole genome shotgun (WGS) entry which is preliminary data.</text>
</comment>
<dbReference type="InterPro" id="IPR023765">
    <property type="entry name" value="SBP_5_CS"/>
</dbReference>
<evidence type="ECO:0000313" key="7">
    <source>
        <dbReference type="Proteomes" id="UP001501470"/>
    </source>
</evidence>
<dbReference type="SUPFAM" id="SSF53850">
    <property type="entry name" value="Periplasmic binding protein-like II"/>
    <property type="match status" value="1"/>
</dbReference>
<organism evidence="6 7">
    <name type="scientific">Dactylosporangium maewongense</name>
    <dbReference type="NCBI Taxonomy" id="634393"/>
    <lineage>
        <taxon>Bacteria</taxon>
        <taxon>Bacillati</taxon>
        <taxon>Actinomycetota</taxon>
        <taxon>Actinomycetes</taxon>
        <taxon>Micromonosporales</taxon>
        <taxon>Micromonosporaceae</taxon>
        <taxon>Dactylosporangium</taxon>
    </lineage>
</organism>
<evidence type="ECO:0000313" key="6">
    <source>
        <dbReference type="EMBL" id="GAA1557003.1"/>
    </source>
</evidence>
<evidence type="ECO:0000256" key="3">
    <source>
        <dbReference type="ARBA" id="ARBA00022729"/>
    </source>
</evidence>
<dbReference type="PIRSF" id="PIRSF002741">
    <property type="entry name" value="MppA"/>
    <property type="match status" value="1"/>
</dbReference>
<dbReference type="PROSITE" id="PS01040">
    <property type="entry name" value="SBP_BACTERIAL_5"/>
    <property type="match status" value="1"/>
</dbReference>
<evidence type="ECO:0000256" key="2">
    <source>
        <dbReference type="ARBA" id="ARBA00005695"/>
    </source>
</evidence>
<dbReference type="InterPro" id="IPR030678">
    <property type="entry name" value="Peptide/Ni-bd"/>
</dbReference>
<dbReference type="EMBL" id="BAAAQD010000026">
    <property type="protein sequence ID" value="GAA1557003.1"/>
    <property type="molecule type" value="Genomic_DNA"/>
</dbReference>
<dbReference type="Proteomes" id="UP001501470">
    <property type="component" value="Unassembled WGS sequence"/>
</dbReference>
<keyword evidence="3 4" id="KW-0732">Signal</keyword>
<name>A0ABP4NAF8_9ACTN</name>